<dbReference type="Gene3D" id="3.40.50.1000">
    <property type="entry name" value="HAD superfamily/HAD-like"/>
    <property type="match status" value="1"/>
</dbReference>
<dbReference type="CDD" id="cd01427">
    <property type="entry name" value="HAD_like"/>
    <property type="match status" value="1"/>
</dbReference>
<dbReference type="SUPFAM" id="SSF56784">
    <property type="entry name" value="HAD-like"/>
    <property type="match status" value="1"/>
</dbReference>
<dbReference type="Pfam" id="PF00702">
    <property type="entry name" value="Hydrolase"/>
    <property type="match status" value="1"/>
</dbReference>
<dbReference type="EMBL" id="BSST01000001">
    <property type="protein sequence ID" value="GLX78922.1"/>
    <property type="molecule type" value="Genomic_DNA"/>
</dbReference>
<keyword evidence="2" id="KW-1185">Reference proteome</keyword>
<dbReference type="InterPro" id="IPR023214">
    <property type="entry name" value="HAD_sf"/>
</dbReference>
<accession>A0ABQ6GUA5</accession>
<organism evidence="1 2">
    <name type="scientific">Thalassotalea insulae</name>
    <dbReference type="NCBI Taxonomy" id="2056778"/>
    <lineage>
        <taxon>Bacteria</taxon>
        <taxon>Pseudomonadati</taxon>
        <taxon>Pseudomonadota</taxon>
        <taxon>Gammaproteobacteria</taxon>
        <taxon>Alteromonadales</taxon>
        <taxon>Colwelliaceae</taxon>
        <taxon>Thalassotalea</taxon>
    </lineage>
</organism>
<dbReference type="SFLD" id="SFLDS00003">
    <property type="entry name" value="Haloacid_Dehalogenase"/>
    <property type="match status" value="1"/>
</dbReference>
<protein>
    <submittedName>
        <fullName evidence="1">Haloacid dehalogenase</fullName>
    </submittedName>
</protein>
<dbReference type="PANTHER" id="PTHR43434">
    <property type="entry name" value="PHOSPHOGLYCOLATE PHOSPHATASE"/>
    <property type="match status" value="1"/>
</dbReference>
<dbReference type="Proteomes" id="UP001157186">
    <property type="component" value="Unassembled WGS sequence"/>
</dbReference>
<dbReference type="SFLD" id="SFLDG01129">
    <property type="entry name" value="C1.5:_HAD__Beta-PGM__Phosphata"/>
    <property type="match status" value="1"/>
</dbReference>
<dbReference type="NCBIfam" id="NF011564">
    <property type="entry name" value="PRK14988.1"/>
    <property type="match status" value="1"/>
</dbReference>
<dbReference type="InterPro" id="IPR006439">
    <property type="entry name" value="HAD-SF_hydro_IA"/>
</dbReference>
<dbReference type="InterPro" id="IPR050155">
    <property type="entry name" value="HAD-like_hydrolase_sf"/>
</dbReference>
<sequence length="230" mass="26656">MLDWSKISTVLLDMDGTILDLHFDNHFWLEHLPKRVSERDNIPLAQAKEQLQQQYQEVAGTIGWYCLDYWAEQTQLPITMLKREVQHLIQLRNDAQLFLNALKATGRKIILVTNAHPDSLSLKVERTQLDKYFNKLYSTHEFGVTKESQELWQKLKQTEPFDLASTLFVDDSLDILASAKEFGIKHLLAVANPDSQQQAREIKGYPSITNFNDLVDDIYAYKFNPETLES</sequence>
<name>A0ABQ6GUA5_9GAMM</name>
<evidence type="ECO:0000313" key="1">
    <source>
        <dbReference type="EMBL" id="GLX78922.1"/>
    </source>
</evidence>
<comment type="caution">
    <text evidence="1">The sequence shown here is derived from an EMBL/GenBank/DDBJ whole genome shotgun (WGS) entry which is preliminary data.</text>
</comment>
<dbReference type="InterPro" id="IPR036412">
    <property type="entry name" value="HAD-like_sf"/>
</dbReference>
<dbReference type="RefSeq" id="WP_284244798.1">
    <property type="nucleotide sequence ID" value="NZ_BSST01000001.1"/>
</dbReference>
<proteinExistence type="predicted"/>
<dbReference type="PANTHER" id="PTHR43434:SF3">
    <property type="entry name" value="GMP_IMP NUCLEOTIDASE YRFG"/>
    <property type="match status" value="1"/>
</dbReference>
<dbReference type="NCBIfam" id="TIGR01509">
    <property type="entry name" value="HAD-SF-IA-v3"/>
    <property type="match status" value="1"/>
</dbReference>
<gene>
    <name evidence="1" type="ORF">tinsulaeT_22620</name>
</gene>
<reference evidence="1 2" key="1">
    <citation type="submission" date="2023-03" db="EMBL/GenBank/DDBJ databases">
        <title>Draft genome sequence of Thalassotalea insulae KCTC 62186T.</title>
        <authorList>
            <person name="Sawabe T."/>
        </authorList>
    </citation>
    <scope>NUCLEOTIDE SEQUENCE [LARGE SCALE GENOMIC DNA]</scope>
    <source>
        <strain evidence="1 2">KCTC 62186</strain>
    </source>
</reference>
<evidence type="ECO:0000313" key="2">
    <source>
        <dbReference type="Proteomes" id="UP001157186"/>
    </source>
</evidence>